<dbReference type="OrthoDB" id="771794at2"/>
<organism evidence="2 3">
    <name type="scientific">Pedobacter caeni</name>
    <dbReference type="NCBI Taxonomy" id="288992"/>
    <lineage>
        <taxon>Bacteria</taxon>
        <taxon>Pseudomonadati</taxon>
        <taxon>Bacteroidota</taxon>
        <taxon>Sphingobacteriia</taxon>
        <taxon>Sphingobacteriales</taxon>
        <taxon>Sphingobacteriaceae</taxon>
        <taxon>Pedobacter</taxon>
    </lineage>
</organism>
<evidence type="ECO:0000313" key="2">
    <source>
        <dbReference type="EMBL" id="SHF85194.1"/>
    </source>
</evidence>
<evidence type="ECO:0000256" key="1">
    <source>
        <dbReference type="SAM" id="Phobius"/>
    </source>
</evidence>
<gene>
    <name evidence="2" type="ORF">SAMN04488522_103890</name>
</gene>
<keyword evidence="1" id="KW-0472">Membrane</keyword>
<dbReference type="Proteomes" id="UP000184287">
    <property type="component" value="Unassembled WGS sequence"/>
</dbReference>
<evidence type="ECO:0000313" key="3">
    <source>
        <dbReference type="Proteomes" id="UP000184287"/>
    </source>
</evidence>
<keyword evidence="1" id="KW-1133">Transmembrane helix</keyword>
<reference evidence="3" key="1">
    <citation type="submission" date="2016-11" db="EMBL/GenBank/DDBJ databases">
        <authorList>
            <person name="Varghese N."/>
            <person name="Submissions S."/>
        </authorList>
    </citation>
    <scope>NUCLEOTIDE SEQUENCE [LARGE SCALE GENOMIC DNA]</scope>
    <source>
        <strain evidence="3">DSM 16990</strain>
    </source>
</reference>
<sequence>MQLIKNITWIVVLFLLGFGAITLITASLSADVDGTDDYGFPFRFSRTGGRFLNMEGESVGAGDFYPENLIVDMAFVLVLVVFVRYIFLKYRASSKLS</sequence>
<name>A0A1M5F130_9SPHI</name>
<keyword evidence="3" id="KW-1185">Reference proteome</keyword>
<proteinExistence type="predicted"/>
<dbReference type="AlphaFoldDB" id="A0A1M5F130"/>
<keyword evidence="1" id="KW-0812">Transmembrane</keyword>
<dbReference type="EMBL" id="FQUQ01000003">
    <property type="protein sequence ID" value="SHF85194.1"/>
    <property type="molecule type" value="Genomic_DNA"/>
</dbReference>
<dbReference type="RefSeq" id="WP_073232602.1">
    <property type="nucleotide sequence ID" value="NZ_FQUQ01000003.1"/>
</dbReference>
<feature type="transmembrane region" description="Helical" evidence="1">
    <location>
        <begin position="69"/>
        <end position="87"/>
    </location>
</feature>
<accession>A0A1M5F130</accession>
<protein>
    <submittedName>
        <fullName evidence="2">Uncharacterized protein</fullName>
    </submittedName>
</protein>